<evidence type="ECO:0000313" key="4">
    <source>
        <dbReference type="Proteomes" id="UP000683417"/>
    </source>
</evidence>
<evidence type="ECO:0000256" key="1">
    <source>
        <dbReference type="SAM" id="MobiDB-lite"/>
    </source>
</evidence>
<feature type="compositionally biased region" description="Polar residues" evidence="1">
    <location>
        <begin position="298"/>
        <end position="319"/>
    </location>
</feature>
<organism evidence="3 4">
    <name type="scientific">Blumeria graminis f. sp. triticale</name>
    <dbReference type="NCBI Taxonomy" id="1689686"/>
    <lineage>
        <taxon>Eukaryota</taxon>
        <taxon>Fungi</taxon>
        <taxon>Dikarya</taxon>
        <taxon>Ascomycota</taxon>
        <taxon>Pezizomycotina</taxon>
        <taxon>Leotiomycetes</taxon>
        <taxon>Erysiphales</taxon>
        <taxon>Erysiphaceae</taxon>
        <taxon>Blumeria</taxon>
    </lineage>
</organism>
<comment type="caution">
    <text evidence="3">The sequence shown here is derived from an EMBL/GenBank/DDBJ whole genome shotgun (WGS) entry which is preliminary data.</text>
</comment>
<reference evidence="3" key="1">
    <citation type="submission" date="2020-10" db="EMBL/GenBank/DDBJ databases">
        <authorList>
            <person name="Muller C M."/>
        </authorList>
    </citation>
    <scope>NUCLEOTIDE SEQUENCE</scope>
    <source>
        <strain evidence="3">THUN-12</strain>
    </source>
</reference>
<dbReference type="EMBL" id="CAJHIT010000008">
    <property type="protein sequence ID" value="CAD6503931.1"/>
    <property type="molecule type" value="Genomic_DNA"/>
</dbReference>
<dbReference type="Proteomes" id="UP000683417">
    <property type="component" value="Unassembled WGS sequence"/>
</dbReference>
<protein>
    <submittedName>
        <fullName evidence="3">BgTH12-05674</fullName>
    </submittedName>
</protein>
<gene>
    <name evidence="3" type="ORF">BGTH12_LOCUS5289</name>
</gene>
<feature type="compositionally biased region" description="Polar residues" evidence="1">
    <location>
        <begin position="225"/>
        <end position="242"/>
    </location>
</feature>
<evidence type="ECO:0000313" key="3">
    <source>
        <dbReference type="EMBL" id="CAD6503931.1"/>
    </source>
</evidence>
<sequence>MKIRLLSTVIALLCATHSTAIHFVMNDFKFIAVFDPTVFRNVPVKHMDFIDYYCSPTHQYNQKHIDQVITFAKAIFETRKKYKRERRIKWYPVKKYINGFLKKGPFRIQPIAPGSDIPPSDENLYKDYVIMDLDFRFITIIYFTGGNWNHMYFNECLPLNLKRMISKVAMYNPRPDLLLPDVAEFERIKFQREWENSKRKNNPLYYPKKTNPPKDEMHPVKILSKTSNSNQLDETTSSSSHPIHNDDNDKIVSSIIPSKELLPDSKQNLEPSKSIPMSADRDDKDILVYPNTMAVSPDLNQAIGNPVQSSRSASPNRQGSPEIGRGRSRSRSSYQTENRNRESPTWRSASSNLSHDEKVQNQDSRSISPNTKHLPEVDRSGASSASLESNKEEERSDHESQPNSLEEHKINLELDDTSKFPSLQEAQLVKSSPKRGNIKNSQWPRLEKKKKATGNVKKQVKITTSKPGYSVQDMIPDQNLNNKVESSKGSDNFLIGSEA</sequence>
<feature type="compositionally biased region" description="Polar residues" evidence="1">
    <location>
        <begin position="480"/>
        <end position="490"/>
    </location>
</feature>
<feature type="region of interest" description="Disordered" evidence="1">
    <location>
        <begin position="480"/>
        <end position="499"/>
    </location>
</feature>
<feature type="region of interest" description="Disordered" evidence="1">
    <location>
        <begin position="297"/>
        <end position="419"/>
    </location>
</feature>
<feature type="region of interest" description="Disordered" evidence="1">
    <location>
        <begin position="225"/>
        <end position="282"/>
    </location>
</feature>
<name>A0A9W4GGG2_BLUGR</name>
<keyword evidence="2" id="KW-0732">Signal</keyword>
<accession>A0A9W4GGG2</accession>
<feature type="compositionally biased region" description="Basic and acidic residues" evidence="1">
    <location>
        <begin position="389"/>
        <end position="418"/>
    </location>
</feature>
<proteinExistence type="predicted"/>
<feature type="chain" id="PRO_5040885820" evidence="2">
    <location>
        <begin position="21"/>
        <end position="499"/>
    </location>
</feature>
<evidence type="ECO:0000256" key="2">
    <source>
        <dbReference type="SAM" id="SignalP"/>
    </source>
</evidence>
<feature type="signal peptide" evidence="2">
    <location>
        <begin position="1"/>
        <end position="20"/>
    </location>
</feature>
<feature type="compositionally biased region" description="Polar residues" evidence="1">
    <location>
        <begin position="361"/>
        <end position="371"/>
    </location>
</feature>
<dbReference type="AlphaFoldDB" id="A0A9W4GGG2"/>